<name>A0AAN1SYF0_9PROT</name>
<dbReference type="EMBL" id="AP019536">
    <property type="protein sequence ID" value="BBI99340.1"/>
    <property type="molecule type" value="Genomic_DNA"/>
</dbReference>
<proteinExistence type="predicted"/>
<keyword evidence="2" id="KW-1185">Reference proteome</keyword>
<accession>A0AAN1SYF0</accession>
<protein>
    <recommendedName>
        <fullName evidence="3">DUF3375 domain-containing protein</fullName>
    </recommendedName>
</protein>
<organism evidence="1 2">
    <name type="scientific">Ferrigenium kumadai</name>
    <dbReference type="NCBI Taxonomy" id="1682490"/>
    <lineage>
        <taxon>Bacteria</taxon>
        <taxon>Pseudomonadati</taxon>
        <taxon>Pseudomonadota</taxon>
        <taxon>Betaproteobacteria</taxon>
        <taxon>Nitrosomonadales</taxon>
        <taxon>Gallionellaceae</taxon>
        <taxon>Ferrigenium</taxon>
    </lineage>
</organism>
<sequence length="437" mass="47569">MSEREVAGHAGAPLGGGPQNSLAEFFAPGIVPQDVPQLFPLVEAKPLIGALIALFRGGDEEVLVRLVVLREIGLRADAPDWSPRELETHFAYFAPAKLNTVLGRLREHELLLWDAERRVYRLSSAGRMVLAALSSLLSFSGEADSELGFYAAQVAAGSAVGKLSPETLSHLLARLTELEESFAQAVASGSEHRLRAAQSQLESVWKWMEKGNEVLKNLGESGFADDASWRLAQEIGSRQSRIMRMSSVFQRELAAIARQQVHLSQGGLTSSELAAWLGERTIDELVALSAQQLAVVPEMTFVLPDVMLDNAEEFIEREQPTRRVSALPPPTGINHTQEVPLEPPPQLAALTRLLAALPEVTPLRDAVVGDDFSSASYRMSLLAFLGEQNVDPELAPLAALPLTVRWDHSSHELTPVNRNEVAAMSSGELVPLQENPK</sequence>
<dbReference type="RefSeq" id="WP_212786921.1">
    <property type="nucleotide sequence ID" value="NZ_AP019536.1"/>
</dbReference>
<gene>
    <name evidence="1" type="ORF">FGKAn22_10330</name>
</gene>
<reference evidence="1 2" key="1">
    <citation type="submission" date="2019-03" db="EMBL/GenBank/DDBJ databases">
        <title>Complete genome sequence of Ferrigenium kumadai strain An22, a microaerophilic iron-oxidizing bacterium isolated from a paddy field soil.</title>
        <authorList>
            <person name="Watanabe T."/>
            <person name="Asakawa S."/>
        </authorList>
    </citation>
    <scope>NUCLEOTIDE SEQUENCE [LARGE SCALE GENOMIC DNA]</scope>
    <source>
        <strain evidence="1 2">An22</strain>
    </source>
</reference>
<dbReference type="Proteomes" id="UP001319121">
    <property type="component" value="Chromosome"/>
</dbReference>
<evidence type="ECO:0000313" key="2">
    <source>
        <dbReference type="Proteomes" id="UP001319121"/>
    </source>
</evidence>
<evidence type="ECO:0000313" key="1">
    <source>
        <dbReference type="EMBL" id="BBI99340.1"/>
    </source>
</evidence>
<dbReference type="KEGG" id="fku:FGKAn22_10330"/>
<evidence type="ECO:0008006" key="3">
    <source>
        <dbReference type="Google" id="ProtNLM"/>
    </source>
</evidence>
<dbReference type="AlphaFoldDB" id="A0AAN1SYF0"/>